<comment type="caution">
    <text evidence="1">The sequence shown here is derived from an EMBL/GenBank/DDBJ whole genome shotgun (WGS) entry which is preliminary data.</text>
</comment>
<dbReference type="Proteomes" id="UP001163321">
    <property type="component" value="Chromosome 8"/>
</dbReference>
<protein>
    <submittedName>
        <fullName evidence="1">Uncharacterized protein</fullName>
    </submittedName>
</protein>
<proteinExistence type="predicted"/>
<dbReference type="EMBL" id="CM047587">
    <property type="protein sequence ID" value="KAI9906911.1"/>
    <property type="molecule type" value="Genomic_DNA"/>
</dbReference>
<evidence type="ECO:0000313" key="2">
    <source>
        <dbReference type="Proteomes" id="UP001163321"/>
    </source>
</evidence>
<keyword evidence="2" id="KW-1185">Reference proteome</keyword>
<gene>
    <name evidence="1" type="ORF">PsorP6_003751</name>
</gene>
<reference evidence="1 2" key="1">
    <citation type="journal article" date="2022" name="bioRxiv">
        <title>The genome of the oomycete Peronosclerospora sorghi, a cosmopolitan pathogen of maize and sorghum, is inflated with dispersed pseudogenes.</title>
        <authorList>
            <person name="Fletcher K."/>
            <person name="Martin F."/>
            <person name="Isakeit T."/>
            <person name="Cavanaugh K."/>
            <person name="Magill C."/>
            <person name="Michelmore R."/>
        </authorList>
    </citation>
    <scope>NUCLEOTIDE SEQUENCE [LARGE SCALE GENOMIC DNA]</scope>
    <source>
        <strain evidence="1">P6</strain>
    </source>
</reference>
<accession>A0ACC0VLE3</accession>
<evidence type="ECO:0000313" key="1">
    <source>
        <dbReference type="EMBL" id="KAI9906911.1"/>
    </source>
</evidence>
<sequence>MQRLVHTAAGLCGIPTTVKASRKYLLTTTHIEIPFHHEDFEVEKVYLKPVAASKMIWERSKDYSFVRCRSQYGIPAYGMTTVRYLDTGDAVHLKRVLSAREYSYAVRHRRDTTRNVIKQQRMCFLYKNQSFQIHVYKEPAQVAGLTVLHVQASCENDQDIDMPSFLNIRKELPESDETMSAYNVSKKDRVELAEMEV</sequence>
<name>A0ACC0VLE3_9STRA</name>
<organism evidence="1 2">
    <name type="scientific">Peronosclerospora sorghi</name>
    <dbReference type="NCBI Taxonomy" id="230839"/>
    <lineage>
        <taxon>Eukaryota</taxon>
        <taxon>Sar</taxon>
        <taxon>Stramenopiles</taxon>
        <taxon>Oomycota</taxon>
        <taxon>Peronosporomycetes</taxon>
        <taxon>Peronosporales</taxon>
        <taxon>Peronosporaceae</taxon>
        <taxon>Peronosclerospora</taxon>
    </lineage>
</organism>